<dbReference type="WBParaSite" id="maker-unitig_31496-snap-gene-0.1-mRNA-1">
    <property type="protein sequence ID" value="maker-unitig_31496-snap-gene-0.1-mRNA-1"/>
    <property type="gene ID" value="maker-unitig_31496-snap-gene-0.1"/>
</dbReference>
<evidence type="ECO:0000313" key="2">
    <source>
        <dbReference type="WBParaSite" id="maker-unitig_31496-snap-gene-0.1-mRNA-1"/>
    </source>
</evidence>
<name>A0A1I8FEC5_9PLAT</name>
<evidence type="ECO:0000313" key="1">
    <source>
        <dbReference type="Proteomes" id="UP000095280"/>
    </source>
</evidence>
<organism evidence="1 2">
    <name type="scientific">Macrostomum lignano</name>
    <dbReference type="NCBI Taxonomy" id="282301"/>
    <lineage>
        <taxon>Eukaryota</taxon>
        <taxon>Metazoa</taxon>
        <taxon>Spiralia</taxon>
        <taxon>Lophotrochozoa</taxon>
        <taxon>Platyhelminthes</taxon>
        <taxon>Rhabditophora</taxon>
        <taxon>Macrostomorpha</taxon>
        <taxon>Macrostomida</taxon>
        <taxon>Macrostomidae</taxon>
        <taxon>Macrostomum</taxon>
    </lineage>
</organism>
<reference evidence="2" key="1">
    <citation type="submission" date="2016-11" db="UniProtKB">
        <authorList>
            <consortium name="WormBaseParasite"/>
        </authorList>
    </citation>
    <scope>IDENTIFICATION</scope>
</reference>
<accession>A0A1I8FEC5</accession>
<sequence>TYTAGCGGRIKASYSGANGPVDEYISQLPRQGSLQPESCGSGCMQTYRFCLHAKVSRVEPPSPTAASYEKSASRLPFFNAGCGPCPAYNLSTAPSATPTGSCNATSGGSIPATMAPCGLCMAPLRGSVPAFRHHRQLAALAAFCARLFRLCAVYMPDDWKFGAAVPPCLRAWGVCVTAGLCTALRRH</sequence>
<proteinExistence type="predicted"/>
<dbReference type="AlphaFoldDB" id="A0A1I8FEC5"/>
<protein>
    <submittedName>
        <fullName evidence="2">LITAF domain-containing protein</fullName>
    </submittedName>
</protein>
<keyword evidence="1" id="KW-1185">Reference proteome</keyword>
<dbReference type="Proteomes" id="UP000095280">
    <property type="component" value="Unplaced"/>
</dbReference>